<keyword evidence="1" id="KW-0732">Signal</keyword>
<evidence type="ECO:0000313" key="3">
    <source>
        <dbReference type="Proteomes" id="UP000236416"/>
    </source>
</evidence>
<sequence>MHRKWFASALLMLISVPTLADVSLLVPFASKHYGCDPAKHKCEFHQFNPGLGLEWSPKEYDLGRPILRSAAYSDSSKKFAYYAAAGWRKDFNIFNGWKVGMGIYAGYLNGSDHDGFAALPFMSVGYKRFSIEVGYGDSKAGHHKHKEEVNHILTFNARYDL</sequence>
<feature type="chain" id="PRO_5014396169" evidence="1">
    <location>
        <begin position="21"/>
        <end position="161"/>
    </location>
</feature>
<feature type="signal peptide" evidence="1">
    <location>
        <begin position="1"/>
        <end position="20"/>
    </location>
</feature>
<dbReference type="AlphaFoldDB" id="A0A2K4MKL5"/>
<name>A0A2K4MKL5_9NEIS</name>
<dbReference type="Proteomes" id="UP000236416">
    <property type="component" value="Unassembled WGS sequence"/>
</dbReference>
<dbReference type="Gene3D" id="2.40.160.20">
    <property type="match status" value="1"/>
</dbReference>
<keyword evidence="3" id="KW-1185">Reference proteome</keyword>
<reference evidence="2 3" key="1">
    <citation type="submission" date="2018-01" db="EMBL/GenBank/DDBJ databases">
        <title>Genomic Sequence of Chromobacterium MWU13-2610 from wild cranberry bogs within the Cape Cod National Seashore.</title>
        <authorList>
            <person name="O'Hara-Hanley K."/>
            <person name="Soby S."/>
            <person name="Harrison A."/>
        </authorList>
    </citation>
    <scope>NUCLEOTIDE SEQUENCE [LARGE SCALE GENOMIC DNA]</scope>
    <source>
        <strain evidence="2 3">MWU13-2610</strain>
    </source>
</reference>
<gene>
    <name evidence="2" type="ORF">C2134_17505</name>
</gene>
<dbReference type="RefSeq" id="WP_103321374.1">
    <property type="nucleotide sequence ID" value="NZ_PPTF01000073.1"/>
</dbReference>
<protein>
    <submittedName>
        <fullName evidence="2">Uncharacterized protein</fullName>
    </submittedName>
</protein>
<proteinExistence type="predicted"/>
<organism evidence="2 3">
    <name type="scientific">Chromobacterium sinusclupearum</name>
    <dbReference type="NCBI Taxonomy" id="2077146"/>
    <lineage>
        <taxon>Bacteria</taxon>
        <taxon>Pseudomonadati</taxon>
        <taxon>Pseudomonadota</taxon>
        <taxon>Betaproteobacteria</taxon>
        <taxon>Neisseriales</taxon>
        <taxon>Chromobacteriaceae</taxon>
        <taxon>Chromobacterium</taxon>
    </lineage>
</organism>
<evidence type="ECO:0000313" key="2">
    <source>
        <dbReference type="EMBL" id="POA97618.1"/>
    </source>
</evidence>
<comment type="caution">
    <text evidence="2">The sequence shown here is derived from an EMBL/GenBank/DDBJ whole genome shotgun (WGS) entry which is preliminary data.</text>
</comment>
<dbReference type="EMBL" id="PPTF01000073">
    <property type="protein sequence ID" value="POA97618.1"/>
    <property type="molecule type" value="Genomic_DNA"/>
</dbReference>
<evidence type="ECO:0000256" key="1">
    <source>
        <dbReference type="SAM" id="SignalP"/>
    </source>
</evidence>
<accession>A0A2K4MKL5</accession>